<keyword evidence="2 10" id="KW-1003">Cell membrane</keyword>
<sequence length="109" mass="11889">MLNILGIGFACGAGALLRYALLSVNRDNFPWGTLLSNLLASFLMGYFSQNITDEISYLILSAGFLGGLGAYSALNYEFAVFFAKRIHALAYYSLTYCLGLLMVYVGMSV</sequence>
<comment type="function">
    <text evidence="9 10">Fluoride-specific ion channel. Important for reducing fluoride concentration in the cell, thus reducing its toxicity.</text>
</comment>
<evidence type="ECO:0000256" key="9">
    <source>
        <dbReference type="ARBA" id="ARBA00049940"/>
    </source>
</evidence>
<evidence type="ECO:0000313" key="16">
    <source>
        <dbReference type="Proteomes" id="UP000264056"/>
    </source>
</evidence>
<evidence type="ECO:0000256" key="8">
    <source>
        <dbReference type="ARBA" id="ARBA00035585"/>
    </source>
</evidence>
<dbReference type="OrthoDB" id="9799631at2"/>
<dbReference type="GO" id="GO:0062054">
    <property type="term" value="F:fluoride channel activity"/>
    <property type="evidence" value="ECO:0007669"/>
    <property type="project" value="UniProtKB-UniRule"/>
</dbReference>
<keyword evidence="10" id="KW-0406">Ion transport</keyword>
<evidence type="ECO:0000313" key="12">
    <source>
        <dbReference type="EMBL" id="RFU51414.1"/>
    </source>
</evidence>
<keyword evidence="4 10" id="KW-1133">Transmembrane helix</keyword>
<evidence type="ECO:0000313" key="11">
    <source>
        <dbReference type="EMBL" id="AXQ78987.1"/>
    </source>
</evidence>
<evidence type="ECO:0000256" key="7">
    <source>
        <dbReference type="ARBA" id="ARBA00035120"/>
    </source>
</evidence>
<dbReference type="EMBL" id="CP031733">
    <property type="protein sequence ID" value="AXQ78987.1"/>
    <property type="molecule type" value="Genomic_DNA"/>
</dbReference>
<keyword evidence="10" id="KW-0813">Transport</keyword>
<evidence type="ECO:0000256" key="3">
    <source>
        <dbReference type="ARBA" id="ARBA00022692"/>
    </source>
</evidence>
<evidence type="ECO:0000313" key="13">
    <source>
        <dbReference type="EMBL" id="RFU53614.1"/>
    </source>
</evidence>
<gene>
    <name evidence="10" type="primary">fluC</name>
    <name evidence="10" type="synonym">crcB</name>
    <name evidence="11" type="ORF">DDV21_007755</name>
    <name evidence="12" type="ORF">DDV22_03645</name>
    <name evidence="13" type="ORF">DDV23_03635</name>
</gene>
<dbReference type="GO" id="GO:0005886">
    <property type="term" value="C:plasma membrane"/>
    <property type="evidence" value="ECO:0007669"/>
    <property type="project" value="UniProtKB-SubCell"/>
</dbReference>
<dbReference type="GO" id="GO:0140114">
    <property type="term" value="P:cellular detoxification of fluoride"/>
    <property type="evidence" value="ECO:0007669"/>
    <property type="project" value="UniProtKB-UniRule"/>
</dbReference>
<evidence type="ECO:0000256" key="10">
    <source>
        <dbReference type="HAMAP-Rule" id="MF_00454"/>
    </source>
</evidence>
<reference evidence="13 15" key="2">
    <citation type="submission" date="2018-08" db="EMBL/GenBank/DDBJ databases">
        <title>Draft genome of Streptococcus sp. nov. Z1.</title>
        <authorList>
            <person name="Tian Z."/>
        </authorList>
    </citation>
    <scope>NUCLEOTIDE SEQUENCE [LARGE SCALE GENOMIC DNA]</scope>
    <source>
        <strain evidence="13">Z1</strain>
        <strain evidence="15">Z1(2018)</strain>
    </source>
</reference>
<dbReference type="Proteomes" id="UP000262901">
    <property type="component" value="Unassembled WGS sequence"/>
</dbReference>
<feature type="transmembrane region" description="Helical" evidence="10">
    <location>
        <begin position="31"/>
        <end position="49"/>
    </location>
</feature>
<organism evidence="13 15">
    <name type="scientific">Streptococcus chenjunshii</name>
    <dbReference type="NCBI Taxonomy" id="2173853"/>
    <lineage>
        <taxon>Bacteria</taxon>
        <taxon>Bacillati</taxon>
        <taxon>Bacillota</taxon>
        <taxon>Bacilli</taxon>
        <taxon>Lactobacillales</taxon>
        <taxon>Streptococcaceae</taxon>
        <taxon>Streptococcus</taxon>
    </lineage>
</organism>
<dbReference type="PANTHER" id="PTHR28259:SF1">
    <property type="entry name" value="FLUORIDE EXPORT PROTEIN 1-RELATED"/>
    <property type="match status" value="1"/>
</dbReference>
<comment type="catalytic activity">
    <reaction evidence="8">
        <text>fluoride(in) = fluoride(out)</text>
        <dbReference type="Rhea" id="RHEA:76159"/>
        <dbReference type="ChEBI" id="CHEBI:17051"/>
    </reaction>
    <physiologicalReaction direction="left-to-right" evidence="8">
        <dbReference type="Rhea" id="RHEA:76160"/>
    </physiologicalReaction>
</comment>
<keyword evidence="3 10" id="KW-0812">Transmembrane</keyword>
<dbReference type="HAMAP" id="MF_00454">
    <property type="entry name" value="FluC"/>
    <property type="match status" value="1"/>
</dbReference>
<proteinExistence type="inferred from homology"/>
<keyword evidence="5 10" id="KW-0472">Membrane</keyword>
<reference evidence="11" key="4">
    <citation type="journal article" date="2019" name="Int. J. Syst. Evol. Microbiol.">
        <title>Streptococcus chenjunshii sp. nov. isolated from feces of Tibetan antelopes.</title>
        <authorList>
            <person name="Tian Z."/>
            <person name="Lu S."/>
            <person name="Jin D."/>
            <person name="Yang J."/>
            <person name="Pu J."/>
            <person name="Lai X.H."/>
            <person name="Bai X.N."/>
            <person name="Wu X.M."/>
            <person name="Li J."/>
            <person name="Wang S."/>
            <person name="Xu J."/>
        </authorList>
    </citation>
    <scope>NUCLEOTIDE SEQUENCE</scope>
    <source>
        <strain evidence="11">Z15</strain>
    </source>
</reference>
<keyword evidence="16" id="KW-1185">Reference proteome</keyword>
<feature type="transmembrane region" description="Helical" evidence="10">
    <location>
        <begin position="6"/>
        <end position="24"/>
    </location>
</feature>
<evidence type="ECO:0000313" key="14">
    <source>
        <dbReference type="Proteomes" id="UP000246115"/>
    </source>
</evidence>
<dbReference type="Pfam" id="PF02537">
    <property type="entry name" value="CRCB"/>
    <property type="match status" value="1"/>
</dbReference>
<comment type="subcellular location">
    <subcellularLocation>
        <location evidence="1 10">Cell membrane</location>
        <topology evidence="1 10">Multi-pass membrane protein</topology>
    </subcellularLocation>
</comment>
<dbReference type="KEGG" id="schj:DDV21_007755"/>
<dbReference type="EMBL" id="QVQZ01000005">
    <property type="protein sequence ID" value="RFU53614.1"/>
    <property type="molecule type" value="Genomic_DNA"/>
</dbReference>
<dbReference type="Proteomes" id="UP000264056">
    <property type="component" value="Unassembled WGS sequence"/>
</dbReference>
<dbReference type="RefSeq" id="WP_116877753.1">
    <property type="nucleotide sequence ID" value="NZ_CP031733.1"/>
</dbReference>
<dbReference type="EMBL" id="QVQY01000006">
    <property type="protein sequence ID" value="RFU51414.1"/>
    <property type="molecule type" value="Genomic_DNA"/>
</dbReference>
<reference evidence="14" key="3">
    <citation type="submission" date="2018-08" db="EMBL/GenBank/DDBJ databases">
        <title>Streptococcus chenjunshii sp. nov., isolated from stools sample of the Tibetan antelope in the Qinghai-Tibet plateau, China.</title>
        <authorList>
            <person name="Tian Z."/>
        </authorList>
    </citation>
    <scope>NUCLEOTIDE SEQUENCE [LARGE SCALE GENOMIC DNA]</scope>
    <source>
        <strain evidence="14">Z15</strain>
    </source>
</reference>
<dbReference type="AlphaFoldDB" id="A0A372KNW9"/>
<feature type="transmembrane region" description="Helical" evidence="10">
    <location>
        <begin position="88"/>
        <end position="107"/>
    </location>
</feature>
<dbReference type="PANTHER" id="PTHR28259">
    <property type="entry name" value="FLUORIDE EXPORT PROTEIN 1-RELATED"/>
    <property type="match status" value="1"/>
</dbReference>
<protein>
    <recommendedName>
        <fullName evidence="10">Fluoride-specific ion channel FluC</fullName>
    </recommendedName>
</protein>
<accession>A0A346ND92</accession>
<feature type="transmembrane region" description="Helical" evidence="10">
    <location>
        <begin position="55"/>
        <end position="76"/>
    </location>
</feature>
<evidence type="ECO:0000256" key="1">
    <source>
        <dbReference type="ARBA" id="ARBA00004651"/>
    </source>
</evidence>
<evidence type="ECO:0000313" key="15">
    <source>
        <dbReference type="Proteomes" id="UP000262901"/>
    </source>
</evidence>
<evidence type="ECO:0000256" key="4">
    <source>
        <dbReference type="ARBA" id="ARBA00022989"/>
    </source>
</evidence>
<dbReference type="Proteomes" id="UP000246115">
    <property type="component" value="Chromosome"/>
</dbReference>
<evidence type="ECO:0000256" key="5">
    <source>
        <dbReference type="ARBA" id="ARBA00023136"/>
    </source>
</evidence>
<dbReference type="InterPro" id="IPR003691">
    <property type="entry name" value="FluC"/>
</dbReference>
<keyword evidence="6 10" id="KW-0407">Ion channel</keyword>
<comment type="similarity">
    <text evidence="7 10">Belongs to the fluoride channel Fluc/FEX (TC 1.A.43) family.</text>
</comment>
<evidence type="ECO:0000256" key="2">
    <source>
        <dbReference type="ARBA" id="ARBA00022475"/>
    </source>
</evidence>
<reference evidence="12 16" key="1">
    <citation type="submission" date="2018-08" db="EMBL/GenBank/DDBJ databases">
        <title>Draft genome of Streptococcus sp .nov. Z2.</title>
        <authorList>
            <person name="Tian Z."/>
        </authorList>
    </citation>
    <scope>NUCLEOTIDE SEQUENCE [LARGE SCALE GENOMIC DNA]</scope>
    <source>
        <strain evidence="12 16">Z2</strain>
    </source>
</reference>
<name>A0A372KNW9_9STRE</name>
<evidence type="ECO:0000256" key="6">
    <source>
        <dbReference type="ARBA" id="ARBA00023303"/>
    </source>
</evidence>
<comment type="caution">
    <text evidence="10">Lacks conserved residue(s) required for the propagation of feature annotation.</text>
</comment>
<accession>A0A372KNW9</accession>